<dbReference type="SUPFAM" id="SSF51197">
    <property type="entry name" value="Clavaminate synthase-like"/>
    <property type="match status" value="1"/>
</dbReference>
<dbReference type="Proteomes" id="UP000076874">
    <property type="component" value="Unassembled WGS sequence"/>
</dbReference>
<organism evidence="3 4">
    <name type="scientific">Niveomyces insectorum RCEF 264</name>
    <dbReference type="NCBI Taxonomy" id="1081102"/>
    <lineage>
        <taxon>Eukaryota</taxon>
        <taxon>Fungi</taxon>
        <taxon>Dikarya</taxon>
        <taxon>Ascomycota</taxon>
        <taxon>Pezizomycotina</taxon>
        <taxon>Sordariomycetes</taxon>
        <taxon>Hypocreomycetidae</taxon>
        <taxon>Hypocreales</taxon>
        <taxon>Cordycipitaceae</taxon>
        <taxon>Niveomyces</taxon>
    </lineage>
</organism>
<feature type="compositionally biased region" description="Polar residues" evidence="1">
    <location>
        <begin position="300"/>
        <end position="314"/>
    </location>
</feature>
<protein>
    <submittedName>
        <fullName evidence="3">Transcription factor jumonji/aspartyl beta-hydroxylase</fullName>
    </submittedName>
</protein>
<feature type="region of interest" description="Disordered" evidence="1">
    <location>
        <begin position="297"/>
        <end position="393"/>
    </location>
</feature>
<dbReference type="InterPro" id="IPR003347">
    <property type="entry name" value="JmjC_dom"/>
</dbReference>
<accession>A0A167W2P0</accession>
<dbReference type="Gene3D" id="2.60.120.650">
    <property type="entry name" value="Cupin"/>
    <property type="match status" value="1"/>
</dbReference>
<proteinExistence type="predicted"/>
<sequence>MPSSSQLVVRLNDMTVAAETSPVDDHAIVDWAVQRDFIVSAVDKKDVVAFQQRLTSTPSTEQLSLCIQQRDRLLQHQAALDTSFAVYENIFHNNCLAYRQIKDQIDPLNEGTGKRKRLTHDGGDGDNGENDEWHRFAKQAAAERTRFACLKAIADQWGTLWLQHYNILARPLRFCRKLRTAAYAAPYWPHAAARLNLIILFRFQQNLRSQIQDSPFPVLHQDLEQLVQPDPKREKQMLAFFNDAGGNPGAALHGLGMDVHGLVVRSMYAVKTLPSLPQLWVDGSTQRVQELAADMPAANETGQASQTSQVSQDSQADDANYNKQTNEAGRDNQATEASQDTQTNEADQADTACQASKAALTTKAQPACGVPRTPLPTKRPLQSSSLNAPPLLNPMANDRLSRIRLPPATPVVYPVERRATKPRPRRNYTTPMLQAPAVTPPEPTALTRLVAARCCPRVSDARLAQLDRGRYTEAAAALQIDPKLLCGKHWAAWQHASAKVTATAVSPLTLLDRPPAVFTPGIVTGRPPQYNPDDDEAFRKTVIKELDEAARDSPTAADSHGAVNARLVRTVLSHARQPTFADTAGRPAEALLLTGAEAAAALAASAVATPIIVEGQQTYSWPTDGVRPIDLFLCRLGPDAHTAAVQIPSRPKTSRSFAKKTLREIRARFYAAEDTKDPWNLLDLANPLQSNIVPAFLGGDACSMLTTMRNRLFQRLNKTAERPVTQAAEYAQWRDLLEWALLSEGGHCTAPHMDSHGLATWITVQEGHFGFGWMAHPSDEERAAWLAEPSNYVSAAWRYVVLRPGQTVYFPPGTVHFVFRLRQGQTLALGGHVLSWRDIGRWARVVHEERAHPDATNEDIEHDVDLFISLARELVTERVQRGEADELGGLDEVNAFFAVT</sequence>
<feature type="compositionally biased region" description="Polar residues" evidence="1">
    <location>
        <begin position="321"/>
        <end position="354"/>
    </location>
</feature>
<dbReference type="OrthoDB" id="5077844at2759"/>
<feature type="region of interest" description="Disordered" evidence="1">
    <location>
        <begin position="109"/>
        <end position="130"/>
    </location>
</feature>
<name>A0A167W2P0_9HYPO</name>
<evidence type="ECO:0000259" key="2">
    <source>
        <dbReference type="PROSITE" id="PS51184"/>
    </source>
</evidence>
<dbReference type="AlphaFoldDB" id="A0A167W2P0"/>
<keyword evidence="4" id="KW-1185">Reference proteome</keyword>
<feature type="domain" description="JmjC" evidence="2">
    <location>
        <begin position="708"/>
        <end position="850"/>
    </location>
</feature>
<dbReference type="STRING" id="1081102.A0A167W2P0"/>
<evidence type="ECO:0000313" key="3">
    <source>
        <dbReference type="EMBL" id="OAA63263.1"/>
    </source>
</evidence>
<gene>
    <name evidence="3" type="ORF">SPI_03426</name>
</gene>
<evidence type="ECO:0000313" key="4">
    <source>
        <dbReference type="Proteomes" id="UP000076874"/>
    </source>
</evidence>
<comment type="caution">
    <text evidence="3">The sequence shown here is derived from an EMBL/GenBank/DDBJ whole genome shotgun (WGS) entry which is preliminary data.</text>
</comment>
<evidence type="ECO:0000256" key="1">
    <source>
        <dbReference type="SAM" id="MobiDB-lite"/>
    </source>
</evidence>
<dbReference type="EMBL" id="AZHD01000005">
    <property type="protein sequence ID" value="OAA63263.1"/>
    <property type="molecule type" value="Genomic_DNA"/>
</dbReference>
<dbReference type="PROSITE" id="PS51184">
    <property type="entry name" value="JMJC"/>
    <property type="match status" value="1"/>
</dbReference>
<reference evidence="3 4" key="1">
    <citation type="journal article" date="2016" name="Genome Biol. Evol.">
        <title>Divergent and convergent evolution of fungal pathogenicity.</title>
        <authorList>
            <person name="Shang Y."/>
            <person name="Xiao G."/>
            <person name="Zheng P."/>
            <person name="Cen K."/>
            <person name="Zhan S."/>
            <person name="Wang C."/>
        </authorList>
    </citation>
    <scope>NUCLEOTIDE SEQUENCE [LARGE SCALE GENOMIC DNA]</scope>
    <source>
        <strain evidence="3 4">RCEF 264</strain>
    </source>
</reference>